<dbReference type="Proteomes" id="UP000051886">
    <property type="component" value="Unassembled WGS sequence"/>
</dbReference>
<name>A0A0R2L6Z6_9LACO</name>
<dbReference type="OrthoDB" id="2167041at2"/>
<dbReference type="STRING" id="449659.IV66_GL000593"/>
<sequence>MFGKRRKNLKKEFDDILLEDIDQAFTTWINARKNQETVFEADEEMAAQTKATRAQYELLYREARIRQVKGHLQSSVISR</sequence>
<evidence type="ECO:0008006" key="3">
    <source>
        <dbReference type="Google" id="ProtNLM"/>
    </source>
</evidence>
<dbReference type="InterPro" id="IPR019644">
    <property type="entry name" value="DUF2508"/>
</dbReference>
<evidence type="ECO:0000313" key="1">
    <source>
        <dbReference type="EMBL" id="KRN97459.1"/>
    </source>
</evidence>
<evidence type="ECO:0000313" key="2">
    <source>
        <dbReference type="Proteomes" id="UP000051886"/>
    </source>
</evidence>
<keyword evidence="2" id="KW-1185">Reference proteome</keyword>
<organism evidence="1 2">
    <name type="scientific">Ligilactobacillus pobuzihii</name>
    <dbReference type="NCBI Taxonomy" id="449659"/>
    <lineage>
        <taxon>Bacteria</taxon>
        <taxon>Bacillati</taxon>
        <taxon>Bacillota</taxon>
        <taxon>Bacilli</taxon>
        <taxon>Lactobacillales</taxon>
        <taxon>Lactobacillaceae</taxon>
        <taxon>Ligilactobacillus</taxon>
    </lineage>
</organism>
<reference evidence="1 2" key="1">
    <citation type="journal article" date="2015" name="Genome Announc.">
        <title>Expanding the biotechnology potential of lactobacilli through comparative genomics of 213 strains and associated genera.</title>
        <authorList>
            <person name="Sun Z."/>
            <person name="Harris H.M."/>
            <person name="McCann A."/>
            <person name="Guo C."/>
            <person name="Argimon S."/>
            <person name="Zhang W."/>
            <person name="Yang X."/>
            <person name="Jeffery I.B."/>
            <person name="Cooney J.C."/>
            <person name="Kagawa T.F."/>
            <person name="Liu W."/>
            <person name="Song Y."/>
            <person name="Salvetti E."/>
            <person name="Wrobel A."/>
            <person name="Rasinkangas P."/>
            <person name="Parkhill J."/>
            <person name="Rea M.C."/>
            <person name="O'Sullivan O."/>
            <person name="Ritari J."/>
            <person name="Douillard F.P."/>
            <person name="Paul Ross R."/>
            <person name="Yang R."/>
            <person name="Briner A.E."/>
            <person name="Felis G.E."/>
            <person name="de Vos W.M."/>
            <person name="Barrangou R."/>
            <person name="Klaenhammer T.R."/>
            <person name="Caufield P.W."/>
            <person name="Cui Y."/>
            <person name="Zhang H."/>
            <person name="O'Toole P.W."/>
        </authorList>
    </citation>
    <scope>NUCLEOTIDE SEQUENCE [LARGE SCALE GENOMIC DNA]</scope>
    <source>
        <strain evidence="1 2">NBRC 103219</strain>
    </source>
</reference>
<dbReference type="PATRIC" id="fig|449659.4.peg.598"/>
<dbReference type="Pfam" id="PF10704">
    <property type="entry name" value="DUF2508"/>
    <property type="match status" value="1"/>
</dbReference>
<dbReference type="AlphaFoldDB" id="A0A0R2L6Z6"/>
<comment type="caution">
    <text evidence="1">The sequence shown here is derived from an EMBL/GenBank/DDBJ whole genome shotgun (WGS) entry which is preliminary data.</text>
</comment>
<protein>
    <recommendedName>
        <fullName evidence="3">DUF2508 family protein</fullName>
    </recommendedName>
</protein>
<gene>
    <name evidence="1" type="ORF">IV66_GL000593</name>
</gene>
<dbReference type="RefSeq" id="WP_017868638.1">
    <property type="nucleotide sequence ID" value="NZ_BJYB01000009.1"/>
</dbReference>
<proteinExistence type="predicted"/>
<accession>A0A0R2L6Z6</accession>
<dbReference type="EMBL" id="JQCN01000061">
    <property type="protein sequence ID" value="KRN97459.1"/>
    <property type="molecule type" value="Genomic_DNA"/>
</dbReference>